<dbReference type="PROSITE" id="PS50235">
    <property type="entry name" value="USP_3"/>
    <property type="match status" value="1"/>
</dbReference>
<feature type="region of interest" description="Disordered" evidence="1">
    <location>
        <begin position="665"/>
        <end position="693"/>
    </location>
</feature>
<dbReference type="InterPro" id="IPR033505">
    <property type="entry name" value="USPL1"/>
</dbReference>
<dbReference type="Pfam" id="PF15509">
    <property type="entry name" value="DUF4650"/>
    <property type="match status" value="1"/>
</dbReference>
<feature type="region of interest" description="Disordered" evidence="1">
    <location>
        <begin position="917"/>
        <end position="937"/>
    </location>
</feature>
<dbReference type="GO" id="GO:0032183">
    <property type="term" value="F:SUMO binding"/>
    <property type="evidence" value="ECO:0007669"/>
    <property type="project" value="InterPro"/>
</dbReference>
<keyword evidence="4" id="KW-1185">Reference proteome</keyword>
<dbReference type="GO" id="GO:0015030">
    <property type="term" value="C:Cajal body"/>
    <property type="evidence" value="ECO:0007669"/>
    <property type="project" value="TreeGrafter"/>
</dbReference>
<dbReference type="AlphaFoldDB" id="A0A091R6M4"/>
<gene>
    <name evidence="3" type="ORF">N332_05312</name>
</gene>
<dbReference type="InterPro" id="IPR038765">
    <property type="entry name" value="Papain-like_cys_pep_sf"/>
</dbReference>
<dbReference type="GO" id="GO:0016926">
    <property type="term" value="P:protein desumoylation"/>
    <property type="evidence" value="ECO:0007669"/>
    <property type="project" value="TreeGrafter"/>
</dbReference>
<dbReference type="InterPro" id="IPR028890">
    <property type="entry name" value="Peptidase_C98"/>
</dbReference>
<accession>A0A091R6M4</accession>
<dbReference type="PANTHER" id="PTHR15294:SF3">
    <property type="entry name" value="SUMO-SPECIFIC ISOPEPTIDASE USPL1"/>
    <property type="match status" value="1"/>
</dbReference>
<reference evidence="3 4" key="1">
    <citation type="submission" date="2014-04" db="EMBL/GenBank/DDBJ databases">
        <title>Genome evolution of avian class.</title>
        <authorList>
            <person name="Zhang G."/>
            <person name="Li C."/>
        </authorList>
    </citation>
    <scope>NUCLEOTIDE SEQUENCE [LARGE SCALE GENOMIC DNA]</scope>
    <source>
        <strain evidence="3">BGI_N332</strain>
    </source>
</reference>
<organism evidence="3 4">
    <name type="scientific">Mesitornis unicolor</name>
    <name type="common">brown roatelo</name>
    <dbReference type="NCBI Taxonomy" id="54374"/>
    <lineage>
        <taxon>Eukaryota</taxon>
        <taxon>Metazoa</taxon>
        <taxon>Chordata</taxon>
        <taxon>Craniata</taxon>
        <taxon>Vertebrata</taxon>
        <taxon>Euteleostomi</taxon>
        <taxon>Archelosauria</taxon>
        <taxon>Archosauria</taxon>
        <taxon>Dinosauria</taxon>
        <taxon>Saurischia</taxon>
        <taxon>Theropoda</taxon>
        <taxon>Coelurosauria</taxon>
        <taxon>Aves</taxon>
        <taxon>Neognathae</taxon>
        <taxon>Neoaves</taxon>
        <taxon>Columbimorphae</taxon>
        <taxon>Mesitornithiformes</taxon>
        <taxon>Mesitornithidae</taxon>
        <taxon>Mesitornis</taxon>
    </lineage>
</organism>
<evidence type="ECO:0000256" key="1">
    <source>
        <dbReference type="SAM" id="MobiDB-lite"/>
    </source>
</evidence>
<proteinExistence type="predicted"/>
<feature type="compositionally biased region" description="Basic and acidic residues" evidence="1">
    <location>
        <begin position="880"/>
        <end position="889"/>
    </location>
</feature>
<dbReference type="SUPFAM" id="SSF54001">
    <property type="entry name" value="Cysteine proteinases"/>
    <property type="match status" value="1"/>
</dbReference>
<evidence type="ECO:0000313" key="3">
    <source>
        <dbReference type="EMBL" id="KFQ35478.1"/>
    </source>
</evidence>
<feature type="non-terminal residue" evidence="3">
    <location>
        <position position="1"/>
    </location>
</feature>
<dbReference type="GO" id="GO:0030576">
    <property type="term" value="P:Cajal body organization"/>
    <property type="evidence" value="ECO:0007669"/>
    <property type="project" value="InterPro"/>
</dbReference>
<dbReference type="Proteomes" id="UP000053369">
    <property type="component" value="Unassembled WGS sequence"/>
</dbReference>
<dbReference type="EMBL" id="KK810923">
    <property type="protein sequence ID" value="KFQ35478.1"/>
    <property type="molecule type" value="Genomic_DNA"/>
</dbReference>
<dbReference type="PANTHER" id="PTHR15294">
    <property type="entry name" value="RETINOVIN-RELATED"/>
    <property type="match status" value="1"/>
</dbReference>
<name>A0A091R6M4_9AVES</name>
<dbReference type="InterPro" id="IPR029388">
    <property type="entry name" value="DUF4650"/>
</dbReference>
<evidence type="ECO:0000259" key="2">
    <source>
        <dbReference type="PROSITE" id="PS50235"/>
    </source>
</evidence>
<feature type="region of interest" description="Disordered" evidence="1">
    <location>
        <begin position="181"/>
        <end position="203"/>
    </location>
</feature>
<protein>
    <submittedName>
        <fullName evidence="3">SUMO-specific isopeptidase USPL1</fullName>
    </submittedName>
</protein>
<dbReference type="Pfam" id="PF15499">
    <property type="entry name" value="Peptidase_C98"/>
    <property type="match status" value="1"/>
</dbReference>
<feature type="domain" description="USP" evidence="2">
    <location>
        <begin position="228"/>
        <end position="499"/>
    </location>
</feature>
<dbReference type="MEROPS" id="C98.001"/>
<evidence type="ECO:0000313" key="4">
    <source>
        <dbReference type="Proteomes" id="UP000053369"/>
    </source>
</evidence>
<feature type="non-terminal residue" evidence="3">
    <location>
        <position position="1077"/>
    </location>
</feature>
<feature type="compositionally biased region" description="Polar residues" evidence="1">
    <location>
        <begin position="837"/>
        <end position="878"/>
    </location>
</feature>
<sequence>VDTQKTANGLQVIGEGTGIGKSTLHMVGYLGKKCNPVETSAHEYCPLCKKKGQIQVLRTYRINFQESIFLCENPQCIYPLGYKPLNSVITSADSENHQVSATHKKRKLCDINDFSPVESHPKKARPNNVNVEHTVNADPVVKCYQNSLCSPRSSLHDVLQNGQQKPSNNVESCEQKVDFETANNYQESPPKTSSPRTQLLPNSELGSTSSEILLKDDKGSTNNTDLCLQWRNVHNLCWLDCILSALVHLETLKFTLAEEYNDGKCLLQKLLTKYNQATVLLNTCKRNEVIAFFFSLGVLPKAESHLNEIRNRIFTQLQPQLKCELGKEDSPVFALPLILKLNQRAEKLFMHSFSWKFECVCCGYKYQNRFRKTLTTFTNIIPDWHPLNAIHIGPCNNCSDRSQRRHMILEKLPSVLMLHFVEGLPHNNLKHYSFRFEEDTYQITAIVQCQTDKKHFITWSLNSDGTWLECDDLKGPYCKRHKRCEVPPSEIHIVIWEKKTSHVPEERNSQFQSKNTEDFLLDNVQSNSTVLHCGFGNTADKIPAEHCKEDPARTPDKKQQLVDEAESSVHHGLENLEHDDLVTLMLEEIQVDSEGRLLSNGQMVGNNLVEMGTLEQGELAFSSTTPYTGEFAGTSLAVNNKCTLYEKSSICLPLEQLNPVIIAPSVPKKHDPDPSDSSLAQWAGDRTDLPNKEHGLNSELQLNKKLSPVESIRQKSPDLKDASKIVANSQVAGSSAASNSFQPSHKDQKRGFVGSWVKKLLSKNTSFMPSSAFALKNERSCRTPSMQKISEVRLPVKGASNFGGFQSRGANKTTETPKAVVPQSNNTHLLSNFKGFPQSTRLPTASHTTTEGPTWNKSGSMLGTSGKVTQFPSPNCNSGKAEESDSEKTKKLRLKLLKKLNAKKKKLASLDRLAVEQMKHEKTASGDPPSQTESHNDSELLQSFLRELQYQIDVADNKSEFNANSVSGCTSHNNSDEILAELLSPTSTVASLEAPKSEDECMYMEMVDSSEDHNYYSPVKGSNSELHPVSKSSVKKLAFESPTREDILEDLFSISAPGSMAGDIDLPHFDETLFETW</sequence>
<dbReference type="InterPro" id="IPR028889">
    <property type="entry name" value="USP"/>
</dbReference>
<feature type="region of interest" description="Disordered" evidence="1">
    <location>
        <begin position="828"/>
        <end position="890"/>
    </location>
</feature>